<sequence>MTAIAIAMLVVALIILWGGLVASIVYLQRRPEIASYPAGGDDDARVADAPSPRDT</sequence>
<dbReference type="EMBL" id="WBJY01000001">
    <property type="protein sequence ID" value="KAB1648878.1"/>
    <property type="molecule type" value="Genomic_DNA"/>
</dbReference>
<evidence type="ECO:0000256" key="1">
    <source>
        <dbReference type="SAM" id="MobiDB-lite"/>
    </source>
</evidence>
<dbReference type="Pfam" id="PF16951">
    <property type="entry name" value="MaAIMP_sms"/>
    <property type="match status" value="1"/>
</dbReference>
<proteinExistence type="predicted"/>
<comment type="caution">
    <text evidence="3">The sequence shown here is derived from an EMBL/GenBank/DDBJ whole genome shotgun (WGS) entry which is preliminary data.</text>
</comment>
<feature type="transmembrane region" description="Helical" evidence="2">
    <location>
        <begin position="6"/>
        <end position="27"/>
    </location>
</feature>
<dbReference type="RefSeq" id="WP_158027432.1">
    <property type="nucleotide sequence ID" value="NZ_BMHG01000001.1"/>
</dbReference>
<reference evidence="3 4" key="1">
    <citation type="submission" date="2019-09" db="EMBL/GenBank/DDBJ databases">
        <title>Phylogeny of genus Pseudoclavibacter and closely related genus.</title>
        <authorList>
            <person name="Li Y."/>
        </authorList>
    </citation>
    <scope>NUCLEOTIDE SEQUENCE [LARGE SCALE GENOMIC DNA]</scope>
    <source>
        <strain evidence="3 4">EGI 60007</strain>
    </source>
</reference>
<accession>A0A6H9WLE7</accession>
<organism evidence="3 4">
    <name type="scientific">Pseudoclavibacter endophyticus</name>
    <dbReference type="NCBI Taxonomy" id="1778590"/>
    <lineage>
        <taxon>Bacteria</taxon>
        <taxon>Bacillati</taxon>
        <taxon>Actinomycetota</taxon>
        <taxon>Actinomycetes</taxon>
        <taxon>Micrococcales</taxon>
        <taxon>Microbacteriaceae</taxon>
        <taxon>Pseudoclavibacter</taxon>
    </lineage>
</organism>
<dbReference type="AlphaFoldDB" id="A0A6H9WLE7"/>
<dbReference type="InterPro" id="IPR031596">
    <property type="entry name" value="MaAIMP_sms"/>
</dbReference>
<evidence type="ECO:0000256" key="2">
    <source>
        <dbReference type="SAM" id="Phobius"/>
    </source>
</evidence>
<keyword evidence="4" id="KW-1185">Reference proteome</keyword>
<keyword evidence="2" id="KW-1133">Transmembrane helix</keyword>
<protein>
    <submittedName>
        <fullName evidence="3">Methionine/alanine import family NSS transporter small subunit</fullName>
    </submittedName>
</protein>
<evidence type="ECO:0000313" key="4">
    <source>
        <dbReference type="Proteomes" id="UP000431744"/>
    </source>
</evidence>
<dbReference type="Proteomes" id="UP000431744">
    <property type="component" value="Unassembled WGS sequence"/>
</dbReference>
<gene>
    <name evidence="3" type="ORF">F8O04_00810</name>
</gene>
<evidence type="ECO:0000313" key="3">
    <source>
        <dbReference type="EMBL" id="KAB1648878.1"/>
    </source>
</evidence>
<dbReference type="NCBIfam" id="NF033493">
    <property type="entry name" value="MetS_like_NSS"/>
    <property type="match status" value="1"/>
</dbReference>
<feature type="region of interest" description="Disordered" evidence="1">
    <location>
        <begin position="34"/>
        <end position="55"/>
    </location>
</feature>
<keyword evidence="2" id="KW-0472">Membrane</keyword>
<keyword evidence="2" id="KW-0812">Transmembrane</keyword>
<name>A0A6H9WLE7_9MICO</name>
<feature type="compositionally biased region" description="Basic and acidic residues" evidence="1">
    <location>
        <begin position="42"/>
        <end position="55"/>
    </location>
</feature>